<dbReference type="InterPro" id="IPR002820">
    <property type="entry name" value="Mopterin_CF_biosynth-C_dom"/>
</dbReference>
<dbReference type="OrthoDB" id="9794429at2"/>
<dbReference type="PROSITE" id="PS01078">
    <property type="entry name" value="MOCF_BIOSYNTHESIS_1"/>
    <property type="match status" value="1"/>
</dbReference>
<feature type="binding site" evidence="6">
    <location>
        <begin position="118"/>
        <end position="119"/>
    </location>
    <ligand>
        <name>substrate</name>
    </ligand>
</feature>
<dbReference type="InterPro" id="IPR036522">
    <property type="entry name" value="MoaC_sf"/>
</dbReference>
<dbReference type="InterPro" id="IPR001453">
    <property type="entry name" value="MoaB/Mog_dom"/>
</dbReference>
<dbReference type="SMART" id="SM00852">
    <property type="entry name" value="MoCF_biosynth"/>
    <property type="match status" value="1"/>
</dbReference>
<evidence type="ECO:0000259" key="8">
    <source>
        <dbReference type="SMART" id="SM00852"/>
    </source>
</evidence>
<dbReference type="EMBL" id="VHQG01000002">
    <property type="protein sequence ID" value="TPW75505.1"/>
    <property type="molecule type" value="Genomic_DNA"/>
</dbReference>
<proteinExistence type="inferred from homology"/>
<keyword evidence="10" id="KW-1185">Reference proteome</keyword>
<organism evidence="9 10">
    <name type="scientific">Schumannella soli</name>
    <dbReference type="NCBI Taxonomy" id="2590779"/>
    <lineage>
        <taxon>Bacteria</taxon>
        <taxon>Bacillati</taxon>
        <taxon>Actinomycetota</taxon>
        <taxon>Actinomycetes</taxon>
        <taxon>Micrococcales</taxon>
        <taxon>Microbacteriaceae</taxon>
        <taxon>Schumannella</taxon>
    </lineage>
</organism>
<comment type="catalytic activity">
    <reaction evidence="1 6">
        <text>(8S)-3',8-cyclo-7,8-dihydroguanosine 5'-triphosphate = cyclic pyranopterin phosphate + diphosphate</text>
        <dbReference type="Rhea" id="RHEA:49580"/>
        <dbReference type="ChEBI" id="CHEBI:33019"/>
        <dbReference type="ChEBI" id="CHEBI:59648"/>
        <dbReference type="ChEBI" id="CHEBI:131766"/>
        <dbReference type="EC" id="4.6.1.17"/>
    </reaction>
</comment>
<feature type="domain" description="MoaB/Mog" evidence="8">
    <location>
        <begin position="209"/>
        <end position="351"/>
    </location>
</feature>
<evidence type="ECO:0000256" key="1">
    <source>
        <dbReference type="ARBA" id="ARBA00001637"/>
    </source>
</evidence>
<dbReference type="InterPro" id="IPR047594">
    <property type="entry name" value="MoaC_bact/euk"/>
</dbReference>
<dbReference type="GO" id="GO:0061799">
    <property type="term" value="F:cyclic pyranopterin monophosphate synthase activity"/>
    <property type="evidence" value="ECO:0007669"/>
    <property type="project" value="UniProtKB-UniRule"/>
</dbReference>
<dbReference type="InterPro" id="IPR051920">
    <property type="entry name" value="MPT_Adenylyltrnsfr/MoaC-Rel"/>
</dbReference>
<evidence type="ECO:0000256" key="6">
    <source>
        <dbReference type="HAMAP-Rule" id="MF_01224"/>
    </source>
</evidence>
<dbReference type="NCBIfam" id="NF006870">
    <property type="entry name" value="PRK09364.1"/>
    <property type="match status" value="1"/>
</dbReference>
<dbReference type="PIRSF" id="PIRSF036594">
    <property type="entry name" value="MoaC_MogA"/>
    <property type="match status" value="1"/>
</dbReference>
<name>A0A506Y0G3_9MICO</name>
<feature type="binding site" evidence="6">
    <location>
        <begin position="75"/>
        <end position="77"/>
    </location>
    <ligand>
        <name>substrate</name>
    </ligand>
</feature>
<dbReference type="AlphaFoldDB" id="A0A506Y0G3"/>
<keyword evidence="5 6" id="KW-0456">Lyase</keyword>
<dbReference type="NCBIfam" id="NF002947">
    <property type="entry name" value="PRK03604.1"/>
    <property type="match status" value="1"/>
</dbReference>
<gene>
    <name evidence="6" type="primary">moaC</name>
    <name evidence="9" type="ORF">FJ657_06330</name>
</gene>
<comment type="pathway">
    <text evidence="2 6">Cofactor biosynthesis; molybdopterin biosynthesis.</text>
</comment>
<sequence>MSELSHLDADGRARMVDVGAKAVTPRVATASARFVTTPEVLDLVRRDALSKADVLATARLAGIGGAKRTSELIPLCHPLPLDSVAIDFAFEEAPQPGGAASILITVTARVTARTGVEMEALTAATVTGLTLHDMVKAVDPAASLTEVRLESKTGGRHGDWRRGGVGGVVADAAADVAAPERSATPSADAATPSADAATPAPRPVARTAAVIVASTRAAAGEADDRTGPVLVDWLRGRGFAIDAPRVVADADVSGALDAVLAAGPQVLITTGGTGLGPGDQTPDAVGPRLTRALPGVIEAVRARGLLSTPTAALSRGVAGVTAGGTIVVTLPGSIGAVRDGIAVLDGLLDHLVHQLAGDADHG</sequence>
<dbReference type="PANTHER" id="PTHR43764">
    <property type="entry name" value="MOLYBDENUM COFACTOR BIOSYNTHESIS"/>
    <property type="match status" value="1"/>
</dbReference>
<dbReference type="InterPro" id="IPR036425">
    <property type="entry name" value="MoaB/Mog-like_dom_sf"/>
</dbReference>
<evidence type="ECO:0000313" key="9">
    <source>
        <dbReference type="EMBL" id="TPW75505.1"/>
    </source>
</evidence>
<comment type="subunit">
    <text evidence="6">Homohexamer; trimer of dimers.</text>
</comment>
<dbReference type="UniPathway" id="UPA00344"/>
<comment type="caution">
    <text evidence="9">The sequence shown here is derived from an EMBL/GenBank/DDBJ whole genome shotgun (WGS) entry which is preliminary data.</text>
</comment>
<dbReference type="InterPro" id="IPR008284">
    <property type="entry name" value="MoCF_biosynth_CS"/>
</dbReference>
<accession>A0A506Y0G3</accession>
<evidence type="ECO:0000313" key="10">
    <source>
        <dbReference type="Proteomes" id="UP000316252"/>
    </source>
</evidence>
<dbReference type="Pfam" id="PF00994">
    <property type="entry name" value="MoCF_biosynth"/>
    <property type="match status" value="1"/>
</dbReference>
<dbReference type="CDD" id="cd01420">
    <property type="entry name" value="MoaC_PE"/>
    <property type="match status" value="1"/>
</dbReference>
<dbReference type="SUPFAM" id="SSF53218">
    <property type="entry name" value="Molybdenum cofactor biosynthesis proteins"/>
    <property type="match status" value="1"/>
</dbReference>
<evidence type="ECO:0000256" key="5">
    <source>
        <dbReference type="ARBA" id="ARBA00023239"/>
    </source>
</evidence>
<dbReference type="InterPro" id="IPR023045">
    <property type="entry name" value="MoaC"/>
</dbReference>
<feature type="region of interest" description="Disordered" evidence="7">
    <location>
        <begin position="176"/>
        <end position="203"/>
    </location>
</feature>
<comment type="similarity">
    <text evidence="6">Belongs to the MoaC family.</text>
</comment>
<keyword evidence="4 6" id="KW-0501">Molybdenum cofactor biosynthesis</keyword>
<dbReference type="Gene3D" id="3.30.70.640">
    <property type="entry name" value="Molybdopterin cofactor biosynthesis C (MoaC) domain"/>
    <property type="match status" value="1"/>
</dbReference>
<dbReference type="HAMAP" id="MF_01224_B">
    <property type="entry name" value="MoaC_B"/>
    <property type="match status" value="1"/>
</dbReference>
<reference evidence="9 10" key="1">
    <citation type="submission" date="2019-06" db="EMBL/GenBank/DDBJ databases">
        <authorList>
            <person name="Li F."/>
        </authorList>
    </citation>
    <scope>NUCLEOTIDE SEQUENCE [LARGE SCALE GENOMIC DNA]</scope>
    <source>
        <strain evidence="9 10">10F1D-1</strain>
    </source>
</reference>
<dbReference type="PANTHER" id="PTHR43764:SF1">
    <property type="entry name" value="MOLYBDOPTERIN MOLYBDOTRANSFERASE"/>
    <property type="match status" value="1"/>
</dbReference>
<comment type="function">
    <text evidence="6">Catalyzes the conversion of (8S)-3',8-cyclo-7,8-dihydroguanosine 5'-triphosphate to cyclic pyranopterin monophosphate (cPMP).</text>
</comment>
<dbReference type="Gene3D" id="3.40.980.10">
    <property type="entry name" value="MoaB/Mog-like domain"/>
    <property type="match status" value="1"/>
</dbReference>
<dbReference type="SUPFAM" id="SSF55040">
    <property type="entry name" value="Molybdenum cofactor biosynthesis protein C, MoaC"/>
    <property type="match status" value="1"/>
</dbReference>
<dbReference type="InterPro" id="IPR012247">
    <property type="entry name" value="MoaC_MogA"/>
</dbReference>
<evidence type="ECO:0000256" key="4">
    <source>
        <dbReference type="ARBA" id="ARBA00023150"/>
    </source>
</evidence>
<feature type="active site" evidence="6">
    <location>
        <position position="133"/>
    </location>
</feature>
<evidence type="ECO:0000256" key="7">
    <source>
        <dbReference type="SAM" id="MobiDB-lite"/>
    </source>
</evidence>
<dbReference type="EC" id="4.6.1.17" evidence="3 6"/>
<evidence type="ECO:0000256" key="2">
    <source>
        <dbReference type="ARBA" id="ARBA00005046"/>
    </source>
</evidence>
<dbReference type="NCBIfam" id="TIGR00581">
    <property type="entry name" value="moaC"/>
    <property type="match status" value="1"/>
</dbReference>
<protein>
    <recommendedName>
        <fullName evidence="3 6">Cyclic pyranopterin monophosphate synthase</fullName>
        <ecNumber evidence="3 6">4.6.1.17</ecNumber>
    </recommendedName>
    <alternativeName>
        <fullName evidence="6">Molybdenum cofactor biosynthesis protein C</fullName>
    </alternativeName>
</protein>
<dbReference type="Proteomes" id="UP000316252">
    <property type="component" value="Unassembled WGS sequence"/>
</dbReference>
<evidence type="ECO:0000256" key="3">
    <source>
        <dbReference type="ARBA" id="ARBA00012575"/>
    </source>
</evidence>
<dbReference type="RefSeq" id="WP_141162865.1">
    <property type="nucleotide sequence ID" value="NZ_VHQG01000002.1"/>
</dbReference>
<dbReference type="GO" id="GO:0006777">
    <property type="term" value="P:Mo-molybdopterin cofactor biosynthetic process"/>
    <property type="evidence" value="ECO:0007669"/>
    <property type="project" value="UniProtKB-UniRule"/>
</dbReference>
<dbReference type="Pfam" id="PF01967">
    <property type="entry name" value="MoaC"/>
    <property type="match status" value="1"/>
</dbReference>